<gene>
    <name evidence="1" type="ORF">ACJMK2_041222</name>
</gene>
<sequence>MEIQSNSSNLLQVPGQVSSATDDYTAAIELSNACREFYRNRVKATENFKQRLSTAQNKQQTNTRKTSIDEAMERLNFEMASLMDQDLSLMKQLLTLNESIEDLKSKRLYYVSKDSLRNSSQELHTSDWSMSETDMYEEEDVKVNKFGHEKDNSERRSIQNRLSIESLSRSKSFSSKHEHEHRINSRCSLTEVQTNDVQLYINGLTVKVIHGQQRSIDSGYGDEEHFSNSYQGPLEVII</sequence>
<organism evidence="1 2">
    <name type="scientific">Sinanodonta woodiana</name>
    <name type="common">Chinese pond mussel</name>
    <name type="synonym">Anodonta woodiana</name>
    <dbReference type="NCBI Taxonomy" id="1069815"/>
    <lineage>
        <taxon>Eukaryota</taxon>
        <taxon>Metazoa</taxon>
        <taxon>Spiralia</taxon>
        <taxon>Lophotrochozoa</taxon>
        <taxon>Mollusca</taxon>
        <taxon>Bivalvia</taxon>
        <taxon>Autobranchia</taxon>
        <taxon>Heteroconchia</taxon>
        <taxon>Palaeoheterodonta</taxon>
        <taxon>Unionida</taxon>
        <taxon>Unionoidea</taxon>
        <taxon>Unionidae</taxon>
        <taxon>Unioninae</taxon>
        <taxon>Sinanodonta</taxon>
    </lineage>
</organism>
<dbReference type="InterPro" id="IPR039499">
    <property type="entry name" value="LURA1/LRA25"/>
</dbReference>
<accession>A0ABD3W3E9</accession>
<dbReference type="EMBL" id="JBJQND010000008">
    <property type="protein sequence ID" value="KAL3868414.1"/>
    <property type="molecule type" value="Genomic_DNA"/>
</dbReference>
<dbReference type="Pfam" id="PF14854">
    <property type="entry name" value="LURAP"/>
    <property type="match status" value="1"/>
</dbReference>
<evidence type="ECO:0000313" key="1">
    <source>
        <dbReference type="EMBL" id="KAL3868414.1"/>
    </source>
</evidence>
<keyword evidence="2" id="KW-1185">Reference proteome</keyword>
<evidence type="ECO:0000313" key="2">
    <source>
        <dbReference type="Proteomes" id="UP001634394"/>
    </source>
</evidence>
<protein>
    <submittedName>
        <fullName evidence="1">Uncharacterized protein</fullName>
    </submittedName>
</protein>
<dbReference type="Proteomes" id="UP001634394">
    <property type="component" value="Unassembled WGS sequence"/>
</dbReference>
<proteinExistence type="predicted"/>
<name>A0ABD3W3E9_SINWO</name>
<dbReference type="AlphaFoldDB" id="A0ABD3W3E9"/>
<comment type="caution">
    <text evidence="1">The sequence shown here is derived from an EMBL/GenBank/DDBJ whole genome shotgun (WGS) entry which is preliminary data.</text>
</comment>
<reference evidence="1 2" key="1">
    <citation type="submission" date="2024-11" db="EMBL/GenBank/DDBJ databases">
        <title>Chromosome-level genome assembly of the freshwater bivalve Anodonta woodiana.</title>
        <authorList>
            <person name="Chen X."/>
        </authorList>
    </citation>
    <scope>NUCLEOTIDE SEQUENCE [LARGE SCALE GENOMIC DNA]</scope>
    <source>
        <strain evidence="1">MN2024</strain>
        <tissue evidence="1">Gills</tissue>
    </source>
</reference>